<sequence length="214" mass="23007">MKTQTITTSLPLKTCLSLALIGLLTACGGSDSSDPEPQPVVLSIDHCFVMSTTEGDMTLGIDTTNTPITGQNFIDYVEDGFYDGTIFHRIVNNFVNQGGGLTADYSFKTTNDPIKNESSVGLKNERGTIAMARTQSLDSATAQFFFNIHDNANLDYPSQGGYAVFGKILEGIEIMDMMNAVTTETKTIGEFSFQDAPVDNIVINSVTATTCPAN</sequence>
<dbReference type="PRINTS" id="PR00153">
    <property type="entry name" value="CSAPPISMRASE"/>
</dbReference>
<feature type="domain" description="PPIase cyclophilin-type" evidence="5">
    <location>
        <begin position="55"/>
        <end position="208"/>
    </location>
</feature>
<name>A0A411PEJ6_9GAMM</name>
<protein>
    <recommendedName>
        <fullName evidence="4">Peptidyl-prolyl cis-trans isomerase</fullName>
        <shortName evidence="4">PPIase</shortName>
        <ecNumber evidence="4">5.2.1.8</ecNumber>
    </recommendedName>
</protein>
<gene>
    <name evidence="6" type="ORF">EXU30_03305</name>
</gene>
<dbReference type="GO" id="GO:0006457">
    <property type="term" value="P:protein folding"/>
    <property type="evidence" value="ECO:0007669"/>
    <property type="project" value="InterPro"/>
</dbReference>
<evidence type="ECO:0000313" key="7">
    <source>
        <dbReference type="Proteomes" id="UP000291106"/>
    </source>
</evidence>
<proteinExistence type="inferred from homology"/>
<dbReference type="AlphaFoldDB" id="A0A411PEJ6"/>
<dbReference type="GO" id="GO:0003755">
    <property type="term" value="F:peptidyl-prolyl cis-trans isomerase activity"/>
    <property type="evidence" value="ECO:0007669"/>
    <property type="project" value="UniProtKB-UniRule"/>
</dbReference>
<reference evidence="6 7" key="1">
    <citation type="submission" date="2019-02" db="EMBL/GenBank/DDBJ databases">
        <title>Shewanella sp. D4-2 isolated from Dokdo Island.</title>
        <authorList>
            <person name="Baek K."/>
        </authorList>
    </citation>
    <scope>NUCLEOTIDE SEQUENCE [LARGE SCALE GENOMIC DNA]</scope>
    <source>
        <strain evidence="6 7">D4-2</strain>
    </source>
</reference>
<dbReference type="Gene3D" id="2.40.100.10">
    <property type="entry name" value="Cyclophilin-like"/>
    <property type="match status" value="1"/>
</dbReference>
<dbReference type="InterPro" id="IPR002130">
    <property type="entry name" value="Cyclophilin-type_PPIase_dom"/>
</dbReference>
<keyword evidence="4" id="KW-0732">Signal</keyword>
<keyword evidence="2 4" id="KW-0697">Rotamase</keyword>
<evidence type="ECO:0000256" key="4">
    <source>
        <dbReference type="RuleBase" id="RU363019"/>
    </source>
</evidence>
<dbReference type="RefSeq" id="WP_130597804.1">
    <property type="nucleotide sequence ID" value="NZ_CP036200.1"/>
</dbReference>
<dbReference type="OrthoDB" id="9807797at2"/>
<feature type="chain" id="PRO_5018822864" description="Peptidyl-prolyl cis-trans isomerase" evidence="4">
    <location>
        <begin position="27"/>
        <end position="214"/>
    </location>
</feature>
<evidence type="ECO:0000256" key="1">
    <source>
        <dbReference type="ARBA" id="ARBA00007365"/>
    </source>
</evidence>
<feature type="signal peptide" evidence="4">
    <location>
        <begin position="1"/>
        <end position="26"/>
    </location>
</feature>
<dbReference type="InterPro" id="IPR044665">
    <property type="entry name" value="E_coli_cyclophilin_A-like"/>
</dbReference>
<evidence type="ECO:0000256" key="2">
    <source>
        <dbReference type="ARBA" id="ARBA00023110"/>
    </source>
</evidence>
<dbReference type="EC" id="5.2.1.8" evidence="4"/>
<keyword evidence="7" id="KW-1185">Reference proteome</keyword>
<keyword evidence="3 4" id="KW-0413">Isomerase</keyword>
<dbReference type="PROSITE" id="PS50072">
    <property type="entry name" value="CSA_PPIASE_2"/>
    <property type="match status" value="1"/>
</dbReference>
<dbReference type="PROSITE" id="PS51257">
    <property type="entry name" value="PROKAR_LIPOPROTEIN"/>
    <property type="match status" value="1"/>
</dbReference>
<evidence type="ECO:0000313" key="6">
    <source>
        <dbReference type="EMBL" id="QBF81830.1"/>
    </source>
</evidence>
<organism evidence="6 7">
    <name type="scientific">Shewanella maritima</name>
    <dbReference type="NCBI Taxonomy" id="2520507"/>
    <lineage>
        <taxon>Bacteria</taxon>
        <taxon>Pseudomonadati</taxon>
        <taxon>Pseudomonadota</taxon>
        <taxon>Gammaproteobacteria</taxon>
        <taxon>Alteromonadales</taxon>
        <taxon>Shewanellaceae</taxon>
        <taxon>Shewanella</taxon>
    </lineage>
</organism>
<comment type="function">
    <text evidence="4">PPIases accelerate the folding of proteins. It catalyzes the cis-trans isomerization of proline imidic peptide bonds in oligopeptides.</text>
</comment>
<dbReference type="KEGG" id="smai:EXU30_03305"/>
<evidence type="ECO:0000256" key="3">
    <source>
        <dbReference type="ARBA" id="ARBA00023235"/>
    </source>
</evidence>
<dbReference type="Pfam" id="PF00160">
    <property type="entry name" value="Pro_isomerase"/>
    <property type="match status" value="1"/>
</dbReference>
<dbReference type="SUPFAM" id="SSF50891">
    <property type="entry name" value="Cyclophilin-like"/>
    <property type="match status" value="1"/>
</dbReference>
<dbReference type="Proteomes" id="UP000291106">
    <property type="component" value="Chromosome"/>
</dbReference>
<accession>A0A411PEJ6</accession>
<evidence type="ECO:0000259" key="5">
    <source>
        <dbReference type="PROSITE" id="PS50072"/>
    </source>
</evidence>
<dbReference type="EMBL" id="CP036200">
    <property type="protein sequence ID" value="QBF81830.1"/>
    <property type="molecule type" value="Genomic_DNA"/>
</dbReference>
<dbReference type="InterPro" id="IPR020892">
    <property type="entry name" value="Cyclophilin-type_PPIase_CS"/>
</dbReference>
<comment type="catalytic activity">
    <reaction evidence="4">
        <text>[protein]-peptidylproline (omega=180) = [protein]-peptidylproline (omega=0)</text>
        <dbReference type="Rhea" id="RHEA:16237"/>
        <dbReference type="Rhea" id="RHEA-COMP:10747"/>
        <dbReference type="Rhea" id="RHEA-COMP:10748"/>
        <dbReference type="ChEBI" id="CHEBI:83833"/>
        <dbReference type="ChEBI" id="CHEBI:83834"/>
        <dbReference type="EC" id="5.2.1.8"/>
    </reaction>
</comment>
<dbReference type="InterPro" id="IPR029000">
    <property type="entry name" value="Cyclophilin-like_dom_sf"/>
</dbReference>
<dbReference type="PROSITE" id="PS00170">
    <property type="entry name" value="CSA_PPIASE_1"/>
    <property type="match status" value="1"/>
</dbReference>
<dbReference type="PANTHER" id="PTHR43246">
    <property type="entry name" value="PEPTIDYL-PROLYL CIS-TRANS ISOMERASE CYP38, CHLOROPLASTIC"/>
    <property type="match status" value="1"/>
</dbReference>
<comment type="similarity">
    <text evidence="1 4">Belongs to the cyclophilin-type PPIase family.</text>
</comment>